<dbReference type="Proteomes" id="UP000219621">
    <property type="component" value="Unassembled WGS sequence"/>
</dbReference>
<dbReference type="PANTHER" id="PTHR30435">
    <property type="entry name" value="FLAGELLAR PROTEIN"/>
    <property type="match status" value="1"/>
</dbReference>
<evidence type="ECO:0000256" key="3">
    <source>
        <dbReference type="ARBA" id="ARBA00023143"/>
    </source>
</evidence>
<accession>A0A286GXJ0</accession>
<dbReference type="GO" id="GO:0005829">
    <property type="term" value="C:cytosol"/>
    <property type="evidence" value="ECO:0007669"/>
    <property type="project" value="TreeGrafter"/>
</dbReference>
<dbReference type="EMBL" id="OCNJ01000011">
    <property type="protein sequence ID" value="SOE00201.1"/>
    <property type="molecule type" value="Genomic_DNA"/>
</dbReference>
<dbReference type="SUPFAM" id="SSF117143">
    <property type="entry name" value="Flagellar hook protein flgE"/>
    <property type="match status" value="1"/>
</dbReference>
<evidence type="ECO:0000313" key="8">
    <source>
        <dbReference type="EMBL" id="SOE00201.1"/>
    </source>
</evidence>
<dbReference type="GO" id="GO:0071978">
    <property type="term" value="P:bacterial-type flagellum-dependent swarming motility"/>
    <property type="evidence" value="ECO:0007669"/>
    <property type="project" value="TreeGrafter"/>
</dbReference>
<sequence>MSVYGAMNAAVSGMRAQSKSLGNISDNIANSQTTGYKRVDTSFAELVTLSNRSAHAPGGVIATPRYRHSTQGDVSQTQITTNMAISGNGFFVVSKANSITPASVSFDNEDIYSRRGDFQLDKFGYLRNGAGYFLNGRRVLSEETLATSDINAPIRIETDVMEANQTSRINYNANLPANAGAFPSSAVASTGTLDPQDLTVDFTTAAGAAWLAASTASITINGTAYTSVAPATSLNAALDNLAQQIRSDYPNLVVRTPNNGGPANSFVIEGTQASPSFTYTAASATTTVGAADGETNNAATQTVTFAGTVNQGDVLSMTIGGVTQTLTYDVATHTNLDGFIDAFADLFDPAGTTTLGPTDVGGAAGQLILIGGQSINRPAVVAGGRQYALNLANSDETSLYSANGSYSGGAVTVYNDLGVPTDIQMRWVNTGAQNSWTLLARDPNGGDTPWVDLGEFAFQDGRPISVDGNAFIGTLDITAGTIAGIDDVVTLDFTGIDNDPNDGQPNILLTQFYADDIAVYRLDQDGYQPGILTDVFINDFGYVVANYDNGRSRTLFQVPIATFASPNDLARMDGGAFKRTPESGDPLVAEAGQAGAGDIVASAIEQSNVDIADEFTKMIVTQRAYSANSKTVRTADEMLEEVVNLKR</sequence>
<dbReference type="Pfam" id="PF06429">
    <property type="entry name" value="Flg_bbr_C"/>
    <property type="match status" value="1"/>
</dbReference>
<evidence type="ECO:0000259" key="5">
    <source>
        <dbReference type="Pfam" id="PF00460"/>
    </source>
</evidence>
<dbReference type="GO" id="GO:0009425">
    <property type="term" value="C:bacterial-type flagellum basal body"/>
    <property type="evidence" value="ECO:0007669"/>
    <property type="project" value="UniProtKB-SubCell"/>
</dbReference>
<comment type="subcellular location">
    <subcellularLocation>
        <location evidence="1 4">Bacterial flagellum basal body</location>
    </subcellularLocation>
</comment>
<evidence type="ECO:0000256" key="4">
    <source>
        <dbReference type="RuleBase" id="RU362116"/>
    </source>
</evidence>
<keyword evidence="8" id="KW-0282">Flagellum</keyword>
<dbReference type="InterPro" id="IPR020013">
    <property type="entry name" value="Flagellar_FlgE/F/G"/>
</dbReference>
<dbReference type="GO" id="GO:0009424">
    <property type="term" value="C:bacterial-type flagellum hook"/>
    <property type="evidence" value="ECO:0007669"/>
    <property type="project" value="TreeGrafter"/>
</dbReference>
<dbReference type="InterPro" id="IPR037058">
    <property type="entry name" value="Falgellar_hook_FlgE_sf"/>
</dbReference>
<keyword evidence="8" id="KW-0969">Cilium</keyword>
<keyword evidence="9" id="KW-1185">Reference proteome</keyword>
<gene>
    <name evidence="8" type="ORF">SAMN05421508_111131</name>
</gene>
<dbReference type="RefSeq" id="WP_176525286.1">
    <property type="nucleotide sequence ID" value="NZ_OCNJ01000011.1"/>
</dbReference>
<dbReference type="InterPro" id="IPR010930">
    <property type="entry name" value="Flg_bb/hook_C_dom"/>
</dbReference>
<feature type="domain" description="Flagellar basal body rod protein N-terminal" evidence="5">
    <location>
        <begin position="7"/>
        <end position="37"/>
    </location>
</feature>
<evidence type="ECO:0000259" key="7">
    <source>
        <dbReference type="Pfam" id="PF22692"/>
    </source>
</evidence>
<dbReference type="PANTHER" id="PTHR30435:SF1">
    <property type="entry name" value="FLAGELLAR HOOK PROTEIN FLGE"/>
    <property type="match status" value="1"/>
</dbReference>
<keyword evidence="8" id="KW-0966">Cell projection</keyword>
<evidence type="ECO:0000259" key="6">
    <source>
        <dbReference type="Pfam" id="PF06429"/>
    </source>
</evidence>
<reference evidence="8 9" key="1">
    <citation type="submission" date="2017-09" db="EMBL/GenBank/DDBJ databases">
        <authorList>
            <person name="Ehlers B."/>
            <person name="Leendertz F.H."/>
        </authorList>
    </citation>
    <scope>NUCLEOTIDE SEQUENCE [LARGE SCALE GENOMIC DNA]</scope>
    <source>
        <strain evidence="8 9">USBA 140</strain>
    </source>
</reference>
<feature type="domain" description="Flagellar basal-body/hook protein C-terminal" evidence="6">
    <location>
        <begin position="602"/>
        <end position="645"/>
    </location>
</feature>
<comment type="similarity">
    <text evidence="2 4">Belongs to the flagella basal body rod proteins family.</text>
</comment>
<comment type="function">
    <text evidence="4">A flexible structure which links the flagellar filament to the drive apparatus in the basal body.</text>
</comment>
<dbReference type="Gene3D" id="2.60.98.20">
    <property type="entry name" value="Flagellar hook protein FlgE"/>
    <property type="match status" value="1"/>
</dbReference>
<evidence type="ECO:0000313" key="9">
    <source>
        <dbReference type="Proteomes" id="UP000219621"/>
    </source>
</evidence>
<dbReference type="InterPro" id="IPR053967">
    <property type="entry name" value="LlgE_F_G-like_D1"/>
</dbReference>
<organism evidence="8 9">
    <name type="scientific">Caenispirillum bisanense</name>
    <dbReference type="NCBI Taxonomy" id="414052"/>
    <lineage>
        <taxon>Bacteria</taxon>
        <taxon>Pseudomonadati</taxon>
        <taxon>Pseudomonadota</taxon>
        <taxon>Alphaproteobacteria</taxon>
        <taxon>Rhodospirillales</taxon>
        <taxon>Novispirillaceae</taxon>
        <taxon>Caenispirillum</taxon>
    </lineage>
</organism>
<evidence type="ECO:0000256" key="1">
    <source>
        <dbReference type="ARBA" id="ARBA00004117"/>
    </source>
</evidence>
<protein>
    <recommendedName>
        <fullName evidence="4">Flagellar hook protein FlgE</fullName>
    </recommendedName>
</protein>
<keyword evidence="3 4" id="KW-0975">Bacterial flagellum</keyword>
<dbReference type="InterPro" id="IPR037925">
    <property type="entry name" value="FlgE/F/G-like"/>
</dbReference>
<feature type="domain" description="Flagellar hook protein FlgE/F/G-like D1" evidence="7">
    <location>
        <begin position="84"/>
        <end position="159"/>
    </location>
</feature>
<dbReference type="InterPro" id="IPR001444">
    <property type="entry name" value="Flag_bb_rod_N"/>
</dbReference>
<dbReference type="AlphaFoldDB" id="A0A286GXJ0"/>
<name>A0A286GXJ0_9PROT</name>
<dbReference type="Pfam" id="PF00460">
    <property type="entry name" value="Flg_bb_rod"/>
    <property type="match status" value="1"/>
</dbReference>
<dbReference type="Pfam" id="PF22692">
    <property type="entry name" value="LlgE_F_G_D1"/>
    <property type="match status" value="1"/>
</dbReference>
<proteinExistence type="inferred from homology"/>
<evidence type="ECO:0000256" key="2">
    <source>
        <dbReference type="ARBA" id="ARBA00009677"/>
    </source>
</evidence>
<dbReference type="NCBIfam" id="TIGR03506">
    <property type="entry name" value="FlgEFG_subfam"/>
    <property type="match status" value="2"/>
</dbReference>